<keyword evidence="4" id="KW-1185">Reference proteome</keyword>
<keyword evidence="1" id="KW-1133">Transmembrane helix</keyword>
<feature type="transmembrane region" description="Helical" evidence="1">
    <location>
        <begin position="7"/>
        <end position="25"/>
    </location>
</feature>
<dbReference type="STRING" id="29341.RSJ17_19255"/>
<protein>
    <submittedName>
        <fullName evidence="3">Redoxin family protein</fullName>
    </submittedName>
</protein>
<dbReference type="GO" id="GO:0016209">
    <property type="term" value="F:antioxidant activity"/>
    <property type="evidence" value="ECO:0007669"/>
    <property type="project" value="InterPro"/>
</dbReference>
<dbReference type="Proteomes" id="UP000031366">
    <property type="component" value="Unassembled WGS sequence"/>
</dbReference>
<dbReference type="CDD" id="cd02966">
    <property type="entry name" value="TlpA_like_family"/>
    <property type="match status" value="1"/>
</dbReference>
<dbReference type="PROSITE" id="PS51352">
    <property type="entry name" value="THIOREDOXIN_2"/>
    <property type="match status" value="1"/>
</dbReference>
<dbReference type="InterPro" id="IPR013766">
    <property type="entry name" value="Thioredoxin_domain"/>
</dbReference>
<accession>A0A0C1U1A1</accession>
<feature type="domain" description="Thioredoxin" evidence="2">
    <location>
        <begin position="49"/>
        <end position="192"/>
    </location>
</feature>
<evidence type="ECO:0000313" key="4">
    <source>
        <dbReference type="Proteomes" id="UP000031366"/>
    </source>
</evidence>
<reference evidence="3 4" key="1">
    <citation type="journal article" date="2015" name="Infect. Genet. Evol.">
        <title>Genomic sequences of six botulinum neurotoxin-producing strains representing three clostridial species illustrate the mobility and diversity of botulinum neurotoxin genes.</title>
        <authorList>
            <person name="Smith T.J."/>
            <person name="Hill K.K."/>
            <person name="Xie G."/>
            <person name="Foley B.T."/>
            <person name="Williamson C.H."/>
            <person name="Foster J.T."/>
            <person name="Johnson S.L."/>
            <person name="Chertkov O."/>
            <person name="Teshima H."/>
            <person name="Gibbons H.S."/>
            <person name="Johnsky L.A."/>
            <person name="Karavis M.A."/>
            <person name="Smith L.A."/>
        </authorList>
    </citation>
    <scope>NUCLEOTIDE SEQUENCE [LARGE SCALE GENOMIC DNA]</scope>
    <source>
        <strain evidence="3 4">CDC 2741</strain>
    </source>
</reference>
<dbReference type="InterPro" id="IPR000866">
    <property type="entry name" value="AhpC/TSA"/>
</dbReference>
<evidence type="ECO:0000256" key="1">
    <source>
        <dbReference type="SAM" id="Phobius"/>
    </source>
</evidence>
<keyword evidence="1" id="KW-0812">Transmembrane</keyword>
<dbReference type="PANTHER" id="PTHR42852">
    <property type="entry name" value="THIOL:DISULFIDE INTERCHANGE PROTEIN DSBE"/>
    <property type="match status" value="1"/>
</dbReference>
<keyword evidence="1" id="KW-0472">Membrane</keyword>
<dbReference type="EMBL" id="AYSO01000016">
    <property type="protein sequence ID" value="KIE46699.1"/>
    <property type="molecule type" value="Genomic_DNA"/>
</dbReference>
<dbReference type="PANTHER" id="PTHR42852:SF17">
    <property type="entry name" value="THIOREDOXIN-LIKE PROTEIN HI_1115"/>
    <property type="match status" value="1"/>
</dbReference>
<dbReference type="OrthoDB" id="9809733at2"/>
<dbReference type="AlphaFoldDB" id="A0A0C1U1A1"/>
<comment type="caution">
    <text evidence="3">The sequence shown here is derived from an EMBL/GenBank/DDBJ whole genome shotgun (WGS) entry which is preliminary data.</text>
</comment>
<organism evidence="3 4">
    <name type="scientific">Clostridium argentinense CDC 2741</name>
    <dbReference type="NCBI Taxonomy" id="1418104"/>
    <lineage>
        <taxon>Bacteria</taxon>
        <taxon>Bacillati</taxon>
        <taxon>Bacillota</taxon>
        <taxon>Clostridia</taxon>
        <taxon>Eubacteriales</taxon>
        <taxon>Clostridiaceae</taxon>
        <taxon>Clostridium</taxon>
    </lineage>
</organism>
<dbReference type="InterPro" id="IPR036249">
    <property type="entry name" value="Thioredoxin-like_sf"/>
</dbReference>
<proteinExistence type="predicted"/>
<dbReference type="Gene3D" id="3.40.30.10">
    <property type="entry name" value="Glutaredoxin"/>
    <property type="match status" value="1"/>
</dbReference>
<dbReference type="Pfam" id="PF00578">
    <property type="entry name" value="AhpC-TSA"/>
    <property type="match status" value="1"/>
</dbReference>
<dbReference type="GO" id="GO:0016491">
    <property type="term" value="F:oxidoreductase activity"/>
    <property type="evidence" value="ECO:0007669"/>
    <property type="project" value="InterPro"/>
</dbReference>
<evidence type="ECO:0000313" key="3">
    <source>
        <dbReference type="EMBL" id="KIE46699.1"/>
    </source>
</evidence>
<sequence length="192" mass="22145">MKNNKRYIYISAIMLVLLIGVKFGYDYLSSNYKSNGAGNEASNNISDENSSFQPAVDFTVYDKDNSKVKLSEYKGKKAVVVNFWASWCSPCKYEMPYFQEATNKYNNEDLEILMINVTDGMRETKESAEEFMEKEGYNMNVMFDIDLDAANKYQLNGIPRTIFIDKEGNLVYDHVGIMDEEMLNENINKIIK</sequence>
<name>A0A0C1U1A1_9CLOT</name>
<dbReference type="SUPFAM" id="SSF52833">
    <property type="entry name" value="Thioredoxin-like"/>
    <property type="match status" value="1"/>
</dbReference>
<gene>
    <name evidence="3" type="ORF">U732_3338</name>
</gene>
<dbReference type="RefSeq" id="WP_039633035.1">
    <property type="nucleotide sequence ID" value="NZ_AYSO01000016.1"/>
</dbReference>
<evidence type="ECO:0000259" key="2">
    <source>
        <dbReference type="PROSITE" id="PS51352"/>
    </source>
</evidence>
<dbReference type="InterPro" id="IPR050553">
    <property type="entry name" value="Thioredoxin_ResA/DsbE_sf"/>
</dbReference>